<feature type="compositionally biased region" description="Basic and acidic residues" evidence="1">
    <location>
        <begin position="72"/>
        <end position="86"/>
    </location>
</feature>
<feature type="region of interest" description="Disordered" evidence="1">
    <location>
        <begin position="339"/>
        <end position="388"/>
    </location>
</feature>
<proteinExistence type="predicted"/>
<feature type="compositionally biased region" description="Basic and acidic residues" evidence="1">
    <location>
        <begin position="53"/>
        <end position="64"/>
    </location>
</feature>
<feature type="compositionally biased region" description="Acidic residues" evidence="1">
    <location>
        <begin position="189"/>
        <end position="200"/>
    </location>
</feature>
<comment type="caution">
    <text evidence="2">The sequence shown here is derived from an EMBL/GenBank/DDBJ whole genome shotgun (WGS) entry which is preliminary data.</text>
</comment>
<protein>
    <submittedName>
        <fullName evidence="2">Uncharacterized protein</fullName>
    </submittedName>
</protein>
<gene>
    <name evidence="2" type="ORF">B0J11DRAFT_512018</name>
</gene>
<evidence type="ECO:0000313" key="2">
    <source>
        <dbReference type="EMBL" id="KAH7111764.1"/>
    </source>
</evidence>
<sequence length="632" mass="71615">MSSTDPSVDSLSASLASQWKPHPTKPGAKDKPGTGKAVQNTGLLTPEGTPEVDDGRIEADKRQQAELQVAEAVKESPESQHPENKEPQSSTKTDDDGTDDEAAKQAEVLREVLSCGQDEHHKILGIKEDYDNATEEMAAVESAVYNRGIEVHPKYSKDENAEKAWNMIRTAGDELGCREGVYQEVLDFGDEDPDAPDDDSGSQMDGVEMESPKPTKIVLGWYEEATPLMDQLQQNPRSFSVKKKLDAINDKIKKKNEEEEQKDTSMWLLDYKAISKYYQDVGPFVDRLKGNPNDQEALDGAKGVEKELNEYLNRNHYPSAWTFKQDLLMQEAVKEKTVEAKQRMKNDLEEKRKRRIEERKREKAAEKGSTGTEQPEKASSAVSTDWRPGLTTKGEEIYAMQPYERTSKVTQQKSMDQCFFLIEKKGKTTGENSMVFEDAETIGPKATDGYLKQLLEGERVDIRTEKYEYSTADKMGFVEIDDIAVKPGYSSRVYPAICIRVKYDNGKYKYPNRTVFRKIWGSARADRMIEDFYNDKGLTIPWEKRAKRPRAGESVKVVESVEETTSARATERPQRGRTTSRSPERRRSSLVSSSASYLSDEGLERLGSIEDRMDKFEKMFENLSKKLDKLRG</sequence>
<keyword evidence="3" id="KW-1185">Reference proteome</keyword>
<feature type="region of interest" description="Disordered" evidence="1">
    <location>
        <begin position="1"/>
        <end position="105"/>
    </location>
</feature>
<dbReference type="Proteomes" id="UP000700596">
    <property type="component" value="Unassembled WGS sequence"/>
</dbReference>
<feature type="compositionally biased region" description="Basic and acidic residues" evidence="1">
    <location>
        <begin position="339"/>
        <end position="366"/>
    </location>
</feature>
<reference evidence="2" key="1">
    <citation type="journal article" date="2021" name="Nat. Commun.">
        <title>Genetic determinants of endophytism in the Arabidopsis root mycobiome.</title>
        <authorList>
            <person name="Mesny F."/>
            <person name="Miyauchi S."/>
            <person name="Thiergart T."/>
            <person name="Pickel B."/>
            <person name="Atanasova L."/>
            <person name="Karlsson M."/>
            <person name="Huettel B."/>
            <person name="Barry K.W."/>
            <person name="Haridas S."/>
            <person name="Chen C."/>
            <person name="Bauer D."/>
            <person name="Andreopoulos W."/>
            <person name="Pangilinan J."/>
            <person name="LaButti K."/>
            <person name="Riley R."/>
            <person name="Lipzen A."/>
            <person name="Clum A."/>
            <person name="Drula E."/>
            <person name="Henrissat B."/>
            <person name="Kohler A."/>
            <person name="Grigoriev I.V."/>
            <person name="Martin F.M."/>
            <person name="Hacquard S."/>
        </authorList>
    </citation>
    <scope>NUCLEOTIDE SEQUENCE</scope>
    <source>
        <strain evidence="2">MPI-CAGE-CH-0243</strain>
    </source>
</reference>
<dbReference type="AlphaFoldDB" id="A0A9P9D3J4"/>
<evidence type="ECO:0000313" key="3">
    <source>
        <dbReference type="Proteomes" id="UP000700596"/>
    </source>
</evidence>
<organism evidence="2 3">
    <name type="scientific">Dendryphion nanum</name>
    <dbReference type="NCBI Taxonomy" id="256645"/>
    <lineage>
        <taxon>Eukaryota</taxon>
        <taxon>Fungi</taxon>
        <taxon>Dikarya</taxon>
        <taxon>Ascomycota</taxon>
        <taxon>Pezizomycotina</taxon>
        <taxon>Dothideomycetes</taxon>
        <taxon>Pleosporomycetidae</taxon>
        <taxon>Pleosporales</taxon>
        <taxon>Torulaceae</taxon>
        <taxon>Dendryphion</taxon>
    </lineage>
</organism>
<feature type="region of interest" description="Disordered" evidence="1">
    <location>
        <begin position="553"/>
        <end position="598"/>
    </location>
</feature>
<feature type="region of interest" description="Disordered" evidence="1">
    <location>
        <begin position="189"/>
        <end position="210"/>
    </location>
</feature>
<accession>A0A9P9D3J4</accession>
<feature type="compositionally biased region" description="Low complexity" evidence="1">
    <location>
        <begin position="589"/>
        <end position="598"/>
    </location>
</feature>
<dbReference type="EMBL" id="JAGMWT010000023">
    <property type="protein sequence ID" value="KAH7111764.1"/>
    <property type="molecule type" value="Genomic_DNA"/>
</dbReference>
<evidence type="ECO:0000256" key="1">
    <source>
        <dbReference type="SAM" id="MobiDB-lite"/>
    </source>
</evidence>
<feature type="compositionally biased region" description="Polar residues" evidence="1">
    <location>
        <begin position="1"/>
        <end position="17"/>
    </location>
</feature>
<feature type="compositionally biased region" description="Low complexity" evidence="1">
    <location>
        <begin position="554"/>
        <end position="566"/>
    </location>
</feature>
<dbReference type="OrthoDB" id="3793347at2759"/>
<name>A0A9P9D3J4_9PLEO</name>